<evidence type="ECO:0000259" key="3">
    <source>
        <dbReference type="PROSITE" id="PS50110"/>
    </source>
</evidence>
<evidence type="ECO:0000256" key="1">
    <source>
        <dbReference type="ARBA" id="ARBA00022553"/>
    </source>
</evidence>
<evidence type="ECO:0000313" key="5">
    <source>
        <dbReference type="Proteomes" id="UP001304300"/>
    </source>
</evidence>
<dbReference type="PROSITE" id="PS50110">
    <property type="entry name" value="RESPONSE_REGULATORY"/>
    <property type="match status" value="1"/>
</dbReference>
<dbReference type="RefSeq" id="WP_317836237.1">
    <property type="nucleotide sequence ID" value="NZ_CP136920.1"/>
</dbReference>
<sequence>MNIEPFEPKKAKILVVEDTNMMRVMMLRHLSQAGYENVASVEDGQQALDYLEEHPVDLMLLDIQMPVLNGYETLDRVKNDPRFASTAVIMVTAVDKIESVAKCIEDGADDYMPKLFNPILLPAKIDASLELRHLRKVVASMSEA</sequence>
<gene>
    <name evidence="4" type="ORF">RZN69_11200</name>
</gene>
<dbReference type="EMBL" id="CP136920">
    <property type="protein sequence ID" value="WOO43656.1"/>
    <property type="molecule type" value="Genomic_DNA"/>
</dbReference>
<keyword evidence="5" id="KW-1185">Reference proteome</keyword>
<name>A0AAQ3LDA2_9BACT</name>
<dbReference type="Gene3D" id="3.40.50.2300">
    <property type="match status" value="1"/>
</dbReference>
<dbReference type="PANTHER" id="PTHR44591:SF3">
    <property type="entry name" value="RESPONSE REGULATORY DOMAIN-CONTAINING PROTEIN"/>
    <property type="match status" value="1"/>
</dbReference>
<dbReference type="SMART" id="SM00448">
    <property type="entry name" value="REC"/>
    <property type="match status" value="1"/>
</dbReference>
<feature type="domain" description="Response regulatory" evidence="3">
    <location>
        <begin position="12"/>
        <end position="129"/>
    </location>
</feature>
<organism evidence="4 5">
    <name type="scientific">Rubellicoccus peritrichatus</name>
    <dbReference type="NCBI Taxonomy" id="3080537"/>
    <lineage>
        <taxon>Bacteria</taxon>
        <taxon>Pseudomonadati</taxon>
        <taxon>Verrucomicrobiota</taxon>
        <taxon>Opitutia</taxon>
        <taxon>Puniceicoccales</taxon>
        <taxon>Cerasicoccaceae</taxon>
        <taxon>Rubellicoccus</taxon>
    </lineage>
</organism>
<dbReference type="InterPro" id="IPR050595">
    <property type="entry name" value="Bact_response_regulator"/>
</dbReference>
<dbReference type="Pfam" id="PF00072">
    <property type="entry name" value="Response_reg"/>
    <property type="match status" value="1"/>
</dbReference>
<dbReference type="AlphaFoldDB" id="A0AAQ3LDA2"/>
<keyword evidence="1 2" id="KW-0597">Phosphoprotein</keyword>
<dbReference type="PANTHER" id="PTHR44591">
    <property type="entry name" value="STRESS RESPONSE REGULATOR PROTEIN 1"/>
    <property type="match status" value="1"/>
</dbReference>
<dbReference type="SUPFAM" id="SSF52172">
    <property type="entry name" value="CheY-like"/>
    <property type="match status" value="1"/>
</dbReference>
<evidence type="ECO:0000313" key="4">
    <source>
        <dbReference type="EMBL" id="WOO43656.1"/>
    </source>
</evidence>
<dbReference type="InterPro" id="IPR011006">
    <property type="entry name" value="CheY-like_superfamily"/>
</dbReference>
<dbReference type="KEGG" id="puo:RZN69_11200"/>
<dbReference type="GO" id="GO:0000160">
    <property type="term" value="P:phosphorelay signal transduction system"/>
    <property type="evidence" value="ECO:0007669"/>
    <property type="project" value="InterPro"/>
</dbReference>
<reference evidence="4 5" key="1">
    <citation type="submission" date="2023-10" db="EMBL/GenBank/DDBJ databases">
        <title>Rubellicoccus peritrichatus gen. nov., sp. nov., isolated from an algae of coral reef tank.</title>
        <authorList>
            <person name="Luo J."/>
        </authorList>
    </citation>
    <scope>NUCLEOTIDE SEQUENCE [LARGE SCALE GENOMIC DNA]</scope>
    <source>
        <strain evidence="4 5">CR14</strain>
    </source>
</reference>
<dbReference type="InterPro" id="IPR001789">
    <property type="entry name" value="Sig_transdc_resp-reg_receiver"/>
</dbReference>
<dbReference type="CDD" id="cd00156">
    <property type="entry name" value="REC"/>
    <property type="match status" value="1"/>
</dbReference>
<accession>A0AAQ3LDA2</accession>
<dbReference type="Proteomes" id="UP001304300">
    <property type="component" value="Chromosome"/>
</dbReference>
<protein>
    <submittedName>
        <fullName evidence="4">Response regulator</fullName>
    </submittedName>
</protein>
<proteinExistence type="predicted"/>
<evidence type="ECO:0000256" key="2">
    <source>
        <dbReference type="PROSITE-ProRule" id="PRU00169"/>
    </source>
</evidence>
<feature type="modified residue" description="4-aspartylphosphate" evidence="2">
    <location>
        <position position="62"/>
    </location>
</feature>